<comment type="caution">
    <text evidence="1">The sequence shown here is derived from an EMBL/GenBank/DDBJ whole genome shotgun (WGS) entry which is preliminary data.</text>
</comment>
<protein>
    <submittedName>
        <fullName evidence="1">Uncharacterized protein</fullName>
    </submittedName>
</protein>
<dbReference type="Proteomes" id="UP001228376">
    <property type="component" value="Unassembled WGS sequence"/>
</dbReference>
<sequence>MINNLSFTSNYVQWNFTGREKRIDKNDVIMASDNKLNEFVLLILEKTS</sequence>
<evidence type="ECO:0000313" key="1">
    <source>
        <dbReference type="EMBL" id="MDY0406300.1"/>
    </source>
</evidence>
<gene>
    <name evidence="1" type="ORF">P5G51_013675</name>
</gene>
<accession>A0ABU5CLF5</accession>
<dbReference type="EMBL" id="JAROCA020000001">
    <property type="protein sequence ID" value="MDY0406300.1"/>
    <property type="molecule type" value="Genomic_DNA"/>
</dbReference>
<proteinExistence type="predicted"/>
<keyword evidence="2" id="KW-1185">Reference proteome</keyword>
<name>A0ABU5CLF5_9BACI</name>
<dbReference type="RefSeq" id="WP_320384763.1">
    <property type="nucleotide sequence ID" value="NZ_JAROCA020000001.1"/>
</dbReference>
<evidence type="ECO:0000313" key="2">
    <source>
        <dbReference type="Proteomes" id="UP001228376"/>
    </source>
</evidence>
<organism evidence="1 2">
    <name type="scientific">Tigheibacillus jepli</name>
    <dbReference type="NCBI Taxonomy" id="3035914"/>
    <lineage>
        <taxon>Bacteria</taxon>
        <taxon>Bacillati</taxon>
        <taxon>Bacillota</taxon>
        <taxon>Bacilli</taxon>
        <taxon>Bacillales</taxon>
        <taxon>Bacillaceae</taxon>
        <taxon>Tigheibacillus</taxon>
    </lineage>
</organism>
<reference evidence="1 2" key="1">
    <citation type="submission" date="2023-10" db="EMBL/GenBank/DDBJ databases">
        <title>179-bfca-hs.</title>
        <authorList>
            <person name="Miliotis G."/>
            <person name="Sengupta P."/>
            <person name="Hameed A."/>
            <person name="Chuvochina M."/>
            <person name="Mcdonagh F."/>
            <person name="Simpson A.C."/>
            <person name="Singh N.K."/>
            <person name="Rekha P.D."/>
            <person name="Raman K."/>
            <person name="Hugenholtz P."/>
            <person name="Venkateswaran K."/>
        </authorList>
    </citation>
    <scope>NUCLEOTIDE SEQUENCE [LARGE SCALE GENOMIC DNA]</scope>
    <source>
        <strain evidence="1 2">179-BFC-A-HS</strain>
    </source>
</reference>